<dbReference type="PROSITE" id="PS51900">
    <property type="entry name" value="CB"/>
    <property type="match status" value="1"/>
</dbReference>
<evidence type="ECO:0000313" key="5">
    <source>
        <dbReference type="Proteomes" id="UP000009138"/>
    </source>
</evidence>
<protein>
    <recommendedName>
        <fullName evidence="3">Core-binding (CB) domain-containing protein</fullName>
    </recommendedName>
</protein>
<dbReference type="AlphaFoldDB" id="I1C632"/>
<dbReference type="VEuPathDB" id="FungiDB:RO3G_08617"/>
<accession>I1C632</accession>
<keyword evidence="1" id="KW-0238">DNA-binding</keyword>
<dbReference type="GO" id="GO:0006310">
    <property type="term" value="P:DNA recombination"/>
    <property type="evidence" value="ECO:0007669"/>
    <property type="project" value="UniProtKB-KW"/>
</dbReference>
<organism evidence="4 5">
    <name type="scientific">Rhizopus delemar (strain RA 99-880 / ATCC MYA-4621 / FGSC 9543 / NRRL 43880)</name>
    <name type="common">Mucormycosis agent</name>
    <name type="synonym">Rhizopus arrhizus var. delemar</name>
    <dbReference type="NCBI Taxonomy" id="246409"/>
    <lineage>
        <taxon>Eukaryota</taxon>
        <taxon>Fungi</taxon>
        <taxon>Fungi incertae sedis</taxon>
        <taxon>Mucoromycota</taxon>
        <taxon>Mucoromycotina</taxon>
        <taxon>Mucoromycetes</taxon>
        <taxon>Mucorales</taxon>
        <taxon>Mucorineae</taxon>
        <taxon>Rhizopodaceae</taxon>
        <taxon>Rhizopus</taxon>
    </lineage>
</organism>
<dbReference type="Gene3D" id="1.10.150.130">
    <property type="match status" value="1"/>
</dbReference>
<dbReference type="eggNOG" id="ENOG502S4UE">
    <property type="taxonomic scope" value="Eukaryota"/>
</dbReference>
<dbReference type="SUPFAM" id="SSF47823">
    <property type="entry name" value="lambda integrase-like, N-terminal domain"/>
    <property type="match status" value="1"/>
</dbReference>
<dbReference type="InterPro" id="IPR013762">
    <property type="entry name" value="Integrase-like_cat_sf"/>
</dbReference>
<keyword evidence="2" id="KW-0233">DNA recombination</keyword>
<dbReference type="Proteomes" id="UP000009138">
    <property type="component" value="Unassembled WGS sequence"/>
</dbReference>
<name>I1C632_RHIO9</name>
<dbReference type="InParanoid" id="I1C632"/>
<dbReference type="InterPro" id="IPR010998">
    <property type="entry name" value="Integrase_recombinase_N"/>
</dbReference>
<gene>
    <name evidence="4" type="ORF">RO3G_08617</name>
</gene>
<dbReference type="PANTHER" id="PTHR35617:SF3">
    <property type="entry name" value="CORE-BINDING (CB) DOMAIN-CONTAINING PROTEIN"/>
    <property type="match status" value="1"/>
</dbReference>
<dbReference type="SUPFAM" id="SSF56349">
    <property type="entry name" value="DNA breaking-rejoining enzymes"/>
    <property type="match status" value="1"/>
</dbReference>
<evidence type="ECO:0000313" key="4">
    <source>
        <dbReference type="EMBL" id="EIE83912.1"/>
    </source>
</evidence>
<evidence type="ECO:0000256" key="1">
    <source>
        <dbReference type="ARBA" id="ARBA00023125"/>
    </source>
</evidence>
<dbReference type="EMBL" id="CH476737">
    <property type="protein sequence ID" value="EIE83912.1"/>
    <property type="molecule type" value="Genomic_DNA"/>
</dbReference>
<dbReference type="PANTHER" id="PTHR35617">
    <property type="entry name" value="PHAGE_INTEGRASE DOMAIN-CONTAINING PROTEIN"/>
    <property type="match status" value="1"/>
</dbReference>
<dbReference type="OMA" id="ENYHIND"/>
<evidence type="ECO:0000256" key="2">
    <source>
        <dbReference type="ARBA" id="ARBA00023172"/>
    </source>
</evidence>
<dbReference type="GO" id="GO:0015074">
    <property type="term" value="P:DNA integration"/>
    <property type="evidence" value="ECO:0007669"/>
    <property type="project" value="InterPro"/>
</dbReference>
<dbReference type="InterPro" id="IPR044068">
    <property type="entry name" value="CB"/>
</dbReference>
<dbReference type="InterPro" id="IPR011010">
    <property type="entry name" value="DNA_brk_join_enz"/>
</dbReference>
<evidence type="ECO:0000259" key="3">
    <source>
        <dbReference type="PROSITE" id="PS51900"/>
    </source>
</evidence>
<dbReference type="GeneID" id="93615588"/>
<feature type="domain" description="Core-binding (CB)" evidence="3">
    <location>
        <begin position="310"/>
        <end position="393"/>
    </location>
</feature>
<proteinExistence type="predicted"/>
<dbReference type="STRING" id="246409.I1C632"/>
<dbReference type="Gene3D" id="1.10.443.10">
    <property type="entry name" value="Intergrase catalytic core"/>
    <property type="match status" value="1"/>
</dbReference>
<dbReference type="GO" id="GO:0003677">
    <property type="term" value="F:DNA binding"/>
    <property type="evidence" value="ECO:0007669"/>
    <property type="project" value="UniProtKB-KW"/>
</dbReference>
<reference evidence="4 5" key="1">
    <citation type="journal article" date="2009" name="PLoS Genet.">
        <title>Genomic analysis of the basal lineage fungus Rhizopus oryzae reveals a whole-genome duplication.</title>
        <authorList>
            <person name="Ma L.-J."/>
            <person name="Ibrahim A.S."/>
            <person name="Skory C."/>
            <person name="Grabherr M.G."/>
            <person name="Burger G."/>
            <person name="Butler M."/>
            <person name="Elias M."/>
            <person name="Idnurm A."/>
            <person name="Lang B.F."/>
            <person name="Sone T."/>
            <person name="Abe A."/>
            <person name="Calvo S.E."/>
            <person name="Corrochano L.M."/>
            <person name="Engels R."/>
            <person name="Fu J."/>
            <person name="Hansberg W."/>
            <person name="Kim J.-M."/>
            <person name="Kodira C.D."/>
            <person name="Koehrsen M.J."/>
            <person name="Liu B."/>
            <person name="Miranda-Saavedra D."/>
            <person name="O'Leary S."/>
            <person name="Ortiz-Castellanos L."/>
            <person name="Poulter R."/>
            <person name="Rodriguez-Romero J."/>
            <person name="Ruiz-Herrera J."/>
            <person name="Shen Y.-Q."/>
            <person name="Zeng Q."/>
            <person name="Galagan J."/>
            <person name="Birren B.W."/>
            <person name="Cuomo C.A."/>
            <person name="Wickes B.L."/>
        </authorList>
    </citation>
    <scope>NUCLEOTIDE SEQUENCE [LARGE SCALE GENOMIC DNA]</scope>
    <source>
        <strain evidence="5">RA 99-880 / ATCC MYA-4621 / FGSC 9543 / NRRL 43880</strain>
    </source>
</reference>
<dbReference type="RefSeq" id="XP_067519308.1">
    <property type="nucleotide sequence ID" value="XM_067663207.1"/>
</dbReference>
<keyword evidence="5" id="KW-1185">Reference proteome</keyword>
<sequence length="666" mass="75915">MKEMNANMQETLAHLKNLGFLINYKKSSLQPQKIQEFLGFQFNTSTMQITLPQQKLKKIVSRIRQRDLAKSLHVHHQNWESPCQLTRKSFEDLKWWENFSGQHNGLPIHKEDFKTPAIDIYVDASDSGYGVSSAELETHGFWTKEEQSTSINQVPDTPSVCSYPRNQKHQSGSLEPTSQTSLRVELTTAIFPKDSEKVGPSDNRRICGPSQQLATEILEYSTRSSSNEHRCVQTTLAKTGTVFASTVEVDSASAEKVSATKGTRGDTGNSILADPVLVSNDSTNDKNKTVTFPNIQDLATSRLEVIRQAMEKQDLDVTTIRHLQQKHRQETVDSYNRHWAKWVFWCNIQSPKINCLEYAPKNVLRYLVHNRQFSTSHLNGIRSSISSVFNVVYPSRPSIGQHHLIQDFFTAHKKQQVIVPSKEKLEIWDLDILLRFIKSRYADTEKLPVMDLQRKTVLLLSIFTMWRPKSDISRLQHRDVLFQTEDGRIQGVTLISRLPKEAQQKTISLGITSTSDLCPVTTLYVFIQKTEKYRGKLPEEQTLFLAYINEQRPTSCARPNTVTSWIKNDMAQAGIDTNKYQPHSIRSASSTKAVQLGFEINEVKTHANWSLNSNTFEKYYYKPPYKDKVSTAIGNSMIMNLTENPTISGIRTEATSIGVESYEEDI</sequence>
<dbReference type="OrthoDB" id="2220692at2759"/>